<keyword evidence="3" id="KW-0804">Transcription</keyword>
<dbReference type="SMART" id="SM00342">
    <property type="entry name" value="HTH_ARAC"/>
    <property type="match status" value="1"/>
</dbReference>
<evidence type="ECO:0000259" key="4">
    <source>
        <dbReference type="PROSITE" id="PS01124"/>
    </source>
</evidence>
<evidence type="ECO:0000313" key="6">
    <source>
        <dbReference type="Proteomes" id="UP000604117"/>
    </source>
</evidence>
<dbReference type="PROSITE" id="PS01124">
    <property type="entry name" value="HTH_ARAC_FAMILY_2"/>
    <property type="match status" value="1"/>
</dbReference>
<keyword evidence="2" id="KW-0238">DNA-binding</keyword>
<evidence type="ECO:0000256" key="3">
    <source>
        <dbReference type="ARBA" id="ARBA00023163"/>
    </source>
</evidence>
<dbReference type="RefSeq" id="WP_203715675.1">
    <property type="nucleotide sequence ID" value="NZ_BONE01000035.1"/>
</dbReference>
<name>A0ABQ4CU58_9ACTN</name>
<evidence type="ECO:0000256" key="1">
    <source>
        <dbReference type="ARBA" id="ARBA00023015"/>
    </source>
</evidence>
<dbReference type="EMBL" id="BONE01000035">
    <property type="protein sequence ID" value="GIF74802.1"/>
    <property type="molecule type" value="Genomic_DNA"/>
</dbReference>
<dbReference type="Pfam" id="PF12833">
    <property type="entry name" value="HTH_18"/>
    <property type="match status" value="1"/>
</dbReference>
<dbReference type="InterPro" id="IPR018060">
    <property type="entry name" value="HTH_AraC"/>
</dbReference>
<dbReference type="Proteomes" id="UP000604117">
    <property type="component" value="Unassembled WGS sequence"/>
</dbReference>
<protein>
    <recommendedName>
        <fullName evidence="4">HTH araC/xylS-type domain-containing protein</fullName>
    </recommendedName>
</protein>
<evidence type="ECO:0000256" key="2">
    <source>
        <dbReference type="ARBA" id="ARBA00023125"/>
    </source>
</evidence>
<dbReference type="InterPro" id="IPR050204">
    <property type="entry name" value="AraC_XylS_family_regulators"/>
</dbReference>
<dbReference type="PANTHER" id="PTHR46796">
    <property type="entry name" value="HTH-TYPE TRANSCRIPTIONAL ACTIVATOR RHAS-RELATED"/>
    <property type="match status" value="1"/>
</dbReference>
<reference evidence="5 6" key="1">
    <citation type="submission" date="2021-01" db="EMBL/GenBank/DDBJ databases">
        <title>Whole genome shotgun sequence of Asanoa siamensis NBRC 107932.</title>
        <authorList>
            <person name="Komaki H."/>
            <person name="Tamura T."/>
        </authorList>
    </citation>
    <scope>NUCLEOTIDE SEQUENCE [LARGE SCALE GENOMIC DNA]</scope>
    <source>
        <strain evidence="5 6">NBRC 107932</strain>
    </source>
</reference>
<proteinExistence type="predicted"/>
<accession>A0ABQ4CU58</accession>
<dbReference type="Gene3D" id="1.10.10.60">
    <property type="entry name" value="Homeodomain-like"/>
    <property type="match status" value="1"/>
</dbReference>
<comment type="caution">
    <text evidence="5">The sequence shown here is derived from an EMBL/GenBank/DDBJ whole genome shotgun (WGS) entry which is preliminary data.</text>
</comment>
<gene>
    <name evidence="5" type="ORF">Asi02nite_43200</name>
</gene>
<keyword evidence="1" id="KW-0805">Transcription regulation</keyword>
<dbReference type="PANTHER" id="PTHR46796:SF15">
    <property type="entry name" value="BLL1074 PROTEIN"/>
    <property type="match status" value="1"/>
</dbReference>
<feature type="domain" description="HTH araC/xylS-type" evidence="4">
    <location>
        <begin position="156"/>
        <end position="254"/>
    </location>
</feature>
<evidence type="ECO:0000313" key="5">
    <source>
        <dbReference type="EMBL" id="GIF74802.1"/>
    </source>
</evidence>
<keyword evidence="6" id="KW-1185">Reference proteome</keyword>
<organism evidence="5 6">
    <name type="scientific">Asanoa siamensis</name>
    <dbReference type="NCBI Taxonomy" id="926357"/>
    <lineage>
        <taxon>Bacteria</taxon>
        <taxon>Bacillati</taxon>
        <taxon>Actinomycetota</taxon>
        <taxon>Actinomycetes</taxon>
        <taxon>Micromonosporales</taxon>
        <taxon>Micromonosporaceae</taxon>
        <taxon>Asanoa</taxon>
    </lineage>
</organism>
<sequence>MPLIHSVPLRPSAGACRATPGRPDPRLRGLVLGYGGFSSHTGAPVAHRLLPLPSTTLVLAFDGPFALFSGPRARATVDGPTTWGRGVSVGLTPAGVSVLFGLPMSALADQTVDWHDVLGPRADPLAARLAEAPSWRARFALLDAALLARLGEGAPSTLVAAAWQRLCGPPVPVGLLASRLGVSRRALEVGFRREVGLSPGAVSRVTRFQTALTLLGDGLRPSLAAAAAGYADQPHFSRSARAMAGLTPAQLCAIVQYRPLPGA</sequence>